<dbReference type="InterPro" id="IPR019230">
    <property type="entry name" value="RNA_MeTrfase_C_dom"/>
</dbReference>
<dbReference type="Pfam" id="PF09936">
    <property type="entry name" value="Methyltrn_RNA_4"/>
    <property type="match status" value="1"/>
</dbReference>
<gene>
    <name evidence="2" type="ORF">dsmv_2125</name>
</gene>
<comment type="caution">
    <text evidence="2">The sequence shown here is derived from an EMBL/GenBank/DDBJ whole genome shotgun (WGS) entry which is preliminary data.</text>
</comment>
<protein>
    <recommendedName>
        <fullName evidence="1">tRNA (guanine-N(1)-)-methyltransferase C-terminal domain-containing protein</fullName>
    </recommendedName>
</protein>
<proteinExistence type="predicted"/>
<organism evidence="2 3">
    <name type="scientific">Desulfococcus multivorans DSM 2059</name>
    <dbReference type="NCBI Taxonomy" id="1121405"/>
    <lineage>
        <taxon>Bacteria</taxon>
        <taxon>Pseudomonadati</taxon>
        <taxon>Thermodesulfobacteriota</taxon>
        <taxon>Desulfobacteria</taxon>
        <taxon>Desulfobacterales</taxon>
        <taxon>Desulfococcaceae</taxon>
        <taxon>Desulfococcus</taxon>
    </lineage>
</organism>
<dbReference type="InterPro" id="IPR029026">
    <property type="entry name" value="tRNA_m1G_MTases_N"/>
</dbReference>
<dbReference type="Proteomes" id="UP000014977">
    <property type="component" value="Unassembled WGS sequence"/>
</dbReference>
<keyword evidence="3" id="KW-1185">Reference proteome</keyword>
<evidence type="ECO:0000313" key="2">
    <source>
        <dbReference type="EMBL" id="EPR41344.1"/>
    </source>
</evidence>
<reference evidence="2 3" key="1">
    <citation type="journal article" date="2013" name="Genome Announc.">
        <title>Draft genome sequences for three mercury-methylating, sulfate-reducing bacteria.</title>
        <authorList>
            <person name="Brown S.D."/>
            <person name="Hurt R.A.Jr."/>
            <person name="Gilmour C.C."/>
            <person name="Elias D.A."/>
        </authorList>
    </citation>
    <scope>NUCLEOTIDE SEQUENCE [LARGE SCALE GENOMIC DNA]</scope>
    <source>
        <strain evidence="2 3">DSM 2059</strain>
    </source>
</reference>
<dbReference type="AlphaFoldDB" id="S7V461"/>
<evidence type="ECO:0000313" key="3">
    <source>
        <dbReference type="Proteomes" id="UP000014977"/>
    </source>
</evidence>
<evidence type="ECO:0000259" key="1">
    <source>
        <dbReference type="Pfam" id="PF09936"/>
    </source>
</evidence>
<dbReference type="eggNOG" id="COG4752">
    <property type="taxonomic scope" value="Bacteria"/>
</dbReference>
<name>S7V461_DESML</name>
<feature type="domain" description="tRNA (guanine-N(1)-)-methyltransferase C-terminal" evidence="1">
    <location>
        <begin position="5"/>
        <end position="185"/>
    </location>
</feature>
<dbReference type="EMBL" id="ATHJ01000076">
    <property type="protein sequence ID" value="EPR41344.1"/>
    <property type="molecule type" value="Genomic_DNA"/>
</dbReference>
<dbReference type="STRING" id="897.B2D07_06450"/>
<dbReference type="CDD" id="cd18085">
    <property type="entry name" value="TM1570-like"/>
    <property type="match status" value="1"/>
</dbReference>
<accession>S7V461</accession>
<sequence length="198" mass="21782">MLKPKIYLALIHYPVVNKNGDTVAAAVTNLDLHDIARLARTYGAKAFYVITPLSDQRKLARRIISHWVEGGGGDYNPARKDALSIIRIKERYEEMIDEITAEGQGVPKTVVTSARKAPGSLSCDRLRCMLAQGEPFVLNFGTAWGLSEEFIHAADYLLEPITGGTHYNHLSVRSAASIIVDRLLGGSCEQHQHTEIVG</sequence>
<dbReference type="Gene3D" id="3.40.1280.10">
    <property type="match status" value="1"/>
</dbReference>